<keyword evidence="3" id="KW-1185">Reference proteome</keyword>
<comment type="caution">
    <text evidence="2">The sequence shown here is derived from an EMBL/GenBank/DDBJ whole genome shotgun (WGS) entry which is preliminary data.</text>
</comment>
<name>A0A7W6DU24_9RHOB</name>
<protein>
    <submittedName>
        <fullName evidence="2">Uncharacterized protein</fullName>
    </submittedName>
</protein>
<evidence type="ECO:0000256" key="1">
    <source>
        <dbReference type="SAM" id="SignalP"/>
    </source>
</evidence>
<dbReference type="Proteomes" id="UP000541426">
    <property type="component" value="Unassembled WGS sequence"/>
</dbReference>
<keyword evidence="1" id="KW-0732">Signal</keyword>
<accession>A0A7W6DU24</accession>
<dbReference type="AlphaFoldDB" id="A0A7W6DU24"/>
<evidence type="ECO:0000313" key="2">
    <source>
        <dbReference type="EMBL" id="MBB3986670.1"/>
    </source>
</evidence>
<dbReference type="EMBL" id="JACIEJ010000007">
    <property type="protein sequence ID" value="MBB3986670.1"/>
    <property type="molecule type" value="Genomic_DNA"/>
</dbReference>
<gene>
    <name evidence="2" type="ORF">GGQ68_003013</name>
</gene>
<organism evidence="2 3">
    <name type="scientific">Sagittula marina</name>
    <dbReference type="NCBI Taxonomy" id="943940"/>
    <lineage>
        <taxon>Bacteria</taxon>
        <taxon>Pseudomonadati</taxon>
        <taxon>Pseudomonadota</taxon>
        <taxon>Alphaproteobacteria</taxon>
        <taxon>Rhodobacterales</taxon>
        <taxon>Roseobacteraceae</taxon>
        <taxon>Sagittula</taxon>
    </lineage>
</organism>
<reference evidence="2 3" key="1">
    <citation type="submission" date="2020-08" db="EMBL/GenBank/DDBJ databases">
        <title>Genomic Encyclopedia of Type Strains, Phase IV (KMG-IV): sequencing the most valuable type-strain genomes for metagenomic binning, comparative biology and taxonomic classification.</title>
        <authorList>
            <person name="Goeker M."/>
        </authorList>
    </citation>
    <scope>NUCLEOTIDE SEQUENCE [LARGE SCALE GENOMIC DNA]</scope>
    <source>
        <strain evidence="2 3">DSM 102235</strain>
    </source>
</reference>
<feature type="chain" id="PRO_5031317747" evidence="1">
    <location>
        <begin position="23"/>
        <end position="43"/>
    </location>
</feature>
<proteinExistence type="predicted"/>
<sequence length="43" mass="4451">MKLITLIQAGALLMLAVFGAYASTAQNASHHCSGSQTEAVCEL</sequence>
<evidence type="ECO:0000313" key="3">
    <source>
        <dbReference type="Proteomes" id="UP000541426"/>
    </source>
</evidence>
<feature type="signal peptide" evidence="1">
    <location>
        <begin position="1"/>
        <end position="22"/>
    </location>
</feature>
<dbReference type="RefSeq" id="WP_281374839.1">
    <property type="nucleotide sequence ID" value="NZ_BAABBZ010000006.1"/>
</dbReference>